<dbReference type="GO" id="GO:0005886">
    <property type="term" value="C:plasma membrane"/>
    <property type="evidence" value="ECO:0007669"/>
    <property type="project" value="UniProtKB-SubCell"/>
</dbReference>
<comment type="subcellular location">
    <subcellularLocation>
        <location evidence="1 8">Cell membrane</location>
        <topology evidence="1 8">Multi-pass membrane protein</topology>
    </subcellularLocation>
</comment>
<protein>
    <recommendedName>
        <fullName evidence="8">Probable membrane transporter protein</fullName>
    </recommendedName>
</protein>
<evidence type="ECO:0000256" key="4">
    <source>
        <dbReference type="ARBA" id="ARBA00022475"/>
    </source>
</evidence>
<proteinExistence type="inferred from homology"/>
<keyword evidence="5 8" id="KW-0812">Transmembrane</keyword>
<name>A0A2T0RYL8_9RHOB</name>
<dbReference type="RefSeq" id="WP_106203042.1">
    <property type="nucleotide sequence ID" value="NZ_PVTD01000001.1"/>
</dbReference>
<comment type="similarity">
    <text evidence="2 8">Belongs to the 4-toluene sulfonate uptake permease (TSUP) (TC 2.A.102) family.</text>
</comment>
<comment type="caution">
    <text evidence="9">The sequence shown here is derived from an EMBL/GenBank/DDBJ whole genome shotgun (WGS) entry which is preliminary data.</text>
</comment>
<dbReference type="OrthoDB" id="9795324at2"/>
<evidence type="ECO:0000256" key="7">
    <source>
        <dbReference type="ARBA" id="ARBA00023136"/>
    </source>
</evidence>
<evidence type="ECO:0000256" key="6">
    <source>
        <dbReference type="ARBA" id="ARBA00022989"/>
    </source>
</evidence>
<keyword evidence="6 8" id="KW-1133">Transmembrane helix</keyword>
<evidence type="ECO:0000256" key="5">
    <source>
        <dbReference type="ARBA" id="ARBA00022692"/>
    </source>
</evidence>
<keyword evidence="7 8" id="KW-0472">Membrane</keyword>
<evidence type="ECO:0000313" key="10">
    <source>
        <dbReference type="Proteomes" id="UP000239480"/>
    </source>
</evidence>
<evidence type="ECO:0000313" key="9">
    <source>
        <dbReference type="EMBL" id="PRY26250.1"/>
    </source>
</evidence>
<accession>A0A2T0RYL8</accession>
<feature type="transmembrane region" description="Helical" evidence="8">
    <location>
        <begin position="137"/>
        <end position="161"/>
    </location>
</feature>
<feature type="transmembrane region" description="Helical" evidence="8">
    <location>
        <begin position="105"/>
        <end position="125"/>
    </location>
</feature>
<reference evidence="9 10" key="1">
    <citation type="submission" date="2018-03" db="EMBL/GenBank/DDBJ databases">
        <title>Genomic Encyclopedia of Archaeal and Bacterial Type Strains, Phase II (KMG-II): from individual species to whole genera.</title>
        <authorList>
            <person name="Goeker M."/>
        </authorList>
    </citation>
    <scope>NUCLEOTIDE SEQUENCE [LARGE SCALE GENOMIC DNA]</scope>
    <source>
        <strain evidence="9 10">DSM 29328</strain>
    </source>
</reference>
<keyword evidence="4 8" id="KW-1003">Cell membrane</keyword>
<sequence>MPDLLAEAWQTPGLAYLALVIGGAGLVRGFAGFGTGLIFIPLGSLVLDPVWVIVALMAADLVGTLPLVPRAVRDGRLRDVAALVLGCAIMLPLGTMVLERLDDTLFRWIASGLALLMVAVLASGWRHHIVLNRRALVAVGGLGGFLGGTSGLPGPPVVFAYMSGQYPAQRIRANTLLFLLLFEFLLAATFLLRGLFVPQAFAIGVLLIVPYIIGNLLGARIFDPRHARLYRTVAYVIIAGSAIAALPVF</sequence>
<evidence type="ECO:0000256" key="8">
    <source>
        <dbReference type="RuleBase" id="RU363041"/>
    </source>
</evidence>
<dbReference type="EMBL" id="PVTD01000001">
    <property type="protein sequence ID" value="PRY26250.1"/>
    <property type="molecule type" value="Genomic_DNA"/>
</dbReference>
<feature type="transmembrane region" description="Helical" evidence="8">
    <location>
        <begin position="80"/>
        <end position="98"/>
    </location>
</feature>
<dbReference type="InterPro" id="IPR052017">
    <property type="entry name" value="TSUP"/>
</dbReference>
<keyword evidence="3" id="KW-0813">Transport</keyword>
<dbReference type="Pfam" id="PF01925">
    <property type="entry name" value="TauE"/>
    <property type="match status" value="1"/>
</dbReference>
<evidence type="ECO:0000256" key="2">
    <source>
        <dbReference type="ARBA" id="ARBA00009142"/>
    </source>
</evidence>
<gene>
    <name evidence="9" type="ORF">CLV78_101345</name>
</gene>
<dbReference type="PANTHER" id="PTHR30269">
    <property type="entry name" value="TRANSMEMBRANE PROTEIN YFCA"/>
    <property type="match status" value="1"/>
</dbReference>
<evidence type="ECO:0000256" key="1">
    <source>
        <dbReference type="ARBA" id="ARBA00004651"/>
    </source>
</evidence>
<keyword evidence="10" id="KW-1185">Reference proteome</keyword>
<dbReference type="InterPro" id="IPR002781">
    <property type="entry name" value="TM_pro_TauE-like"/>
</dbReference>
<dbReference type="PANTHER" id="PTHR30269:SF37">
    <property type="entry name" value="MEMBRANE TRANSPORTER PROTEIN"/>
    <property type="match status" value="1"/>
</dbReference>
<feature type="transmembrane region" description="Helical" evidence="8">
    <location>
        <begin position="173"/>
        <end position="192"/>
    </location>
</feature>
<dbReference type="AlphaFoldDB" id="A0A2T0RYL8"/>
<organism evidence="9 10">
    <name type="scientific">Aliiruegeria haliotis</name>
    <dbReference type="NCBI Taxonomy" id="1280846"/>
    <lineage>
        <taxon>Bacteria</taxon>
        <taxon>Pseudomonadati</taxon>
        <taxon>Pseudomonadota</taxon>
        <taxon>Alphaproteobacteria</taxon>
        <taxon>Rhodobacterales</taxon>
        <taxon>Roseobacteraceae</taxon>
        <taxon>Aliiruegeria</taxon>
    </lineage>
</organism>
<evidence type="ECO:0000256" key="3">
    <source>
        <dbReference type="ARBA" id="ARBA00022448"/>
    </source>
</evidence>
<feature type="transmembrane region" description="Helical" evidence="8">
    <location>
        <begin position="229"/>
        <end position="248"/>
    </location>
</feature>
<feature type="transmembrane region" description="Helical" evidence="8">
    <location>
        <begin position="198"/>
        <end position="217"/>
    </location>
</feature>
<dbReference type="Proteomes" id="UP000239480">
    <property type="component" value="Unassembled WGS sequence"/>
</dbReference>
<feature type="transmembrane region" description="Helical" evidence="8">
    <location>
        <begin position="14"/>
        <end position="38"/>
    </location>
</feature>